<gene>
    <name evidence="4" type="primary">gnl</name>
    <name evidence="4" type="ORF">PbB2_03102</name>
</gene>
<feature type="domain" description="SMP-30/Gluconolactonase/LRE-like region" evidence="3">
    <location>
        <begin position="12"/>
        <end position="281"/>
    </location>
</feature>
<dbReference type="PANTHER" id="PTHR47572:SF5">
    <property type="entry name" value="BLR2277 PROTEIN"/>
    <property type="match status" value="1"/>
</dbReference>
<dbReference type="PANTHER" id="PTHR47572">
    <property type="entry name" value="LIPOPROTEIN-RELATED"/>
    <property type="match status" value="1"/>
</dbReference>
<dbReference type="AlphaFoldDB" id="A0A2P2EEB8"/>
<organism evidence="4 5">
    <name type="scientific">Candidatus Phycosocius bacilliformis</name>
    <dbReference type="NCBI Taxonomy" id="1445552"/>
    <lineage>
        <taxon>Bacteria</taxon>
        <taxon>Pseudomonadati</taxon>
        <taxon>Pseudomonadota</taxon>
        <taxon>Alphaproteobacteria</taxon>
        <taxon>Caulobacterales</taxon>
        <taxon>Caulobacterales incertae sedis</taxon>
        <taxon>Candidatus Phycosocius</taxon>
    </lineage>
</organism>
<feature type="active site" description="Proton donor/acceptor" evidence="1">
    <location>
        <position position="223"/>
    </location>
</feature>
<evidence type="ECO:0000256" key="2">
    <source>
        <dbReference type="PIRSR" id="PIRSR605511-2"/>
    </source>
</evidence>
<evidence type="ECO:0000313" key="5">
    <source>
        <dbReference type="Proteomes" id="UP000245086"/>
    </source>
</evidence>
<dbReference type="InterPro" id="IPR005511">
    <property type="entry name" value="SMP-30"/>
</dbReference>
<dbReference type="Gene3D" id="2.120.10.30">
    <property type="entry name" value="TolB, C-terminal domain"/>
    <property type="match status" value="1"/>
</dbReference>
<reference evidence="4 5" key="1">
    <citation type="journal article" date="2018" name="Genome Announc.">
        <title>Draft Genome Sequence of "Candidatus Phycosocius bacilliformis," an Alphaproteobacterial Ectosymbiont of the Hydrocarbon-Producing Green Alga Botryococcus braunii.</title>
        <authorList>
            <person name="Tanabe Y."/>
            <person name="Yamaguchi H."/>
            <person name="Watanabe M.M."/>
        </authorList>
    </citation>
    <scope>NUCLEOTIDE SEQUENCE [LARGE SCALE GENOMIC DNA]</scope>
    <source>
        <strain evidence="4 5">BOTRYCO-2</strain>
    </source>
</reference>
<proteinExistence type="predicted"/>
<dbReference type="Proteomes" id="UP000245086">
    <property type="component" value="Unassembled WGS sequence"/>
</dbReference>
<dbReference type="InterPro" id="IPR051262">
    <property type="entry name" value="SMP-30/CGR1_Lactonase"/>
</dbReference>
<dbReference type="OrthoDB" id="30052at2"/>
<dbReference type="GO" id="GO:0004341">
    <property type="term" value="F:gluconolactonase activity"/>
    <property type="evidence" value="ECO:0007669"/>
    <property type="project" value="UniProtKB-EC"/>
</dbReference>
<evidence type="ECO:0000259" key="3">
    <source>
        <dbReference type="Pfam" id="PF08450"/>
    </source>
</evidence>
<dbReference type="Pfam" id="PF08450">
    <property type="entry name" value="SGL"/>
    <property type="match status" value="1"/>
</dbReference>
<feature type="binding site" evidence="2">
    <location>
        <position position="169"/>
    </location>
    <ligand>
        <name>a divalent metal cation</name>
        <dbReference type="ChEBI" id="CHEBI:60240"/>
    </ligand>
</feature>
<keyword evidence="4" id="KW-0378">Hydrolase</keyword>
<comment type="caution">
    <text evidence="4">The sequence shown here is derived from an EMBL/GenBank/DDBJ whole genome shotgun (WGS) entry which is preliminary data.</text>
</comment>
<dbReference type="PRINTS" id="PR01790">
    <property type="entry name" value="SMP30FAMILY"/>
</dbReference>
<name>A0A2P2EEB8_9PROT</name>
<dbReference type="RefSeq" id="WP_108986290.1">
    <property type="nucleotide sequence ID" value="NZ_BFBR01000014.1"/>
</dbReference>
<feature type="binding site" evidence="2">
    <location>
        <position position="223"/>
    </location>
    <ligand>
        <name>a divalent metal cation</name>
        <dbReference type="ChEBI" id="CHEBI:60240"/>
    </ligand>
</feature>
<dbReference type="EMBL" id="BFBR01000014">
    <property type="protein sequence ID" value="GBF59402.1"/>
    <property type="molecule type" value="Genomic_DNA"/>
</dbReference>
<dbReference type="SUPFAM" id="SSF63829">
    <property type="entry name" value="Calcium-dependent phosphotriesterase"/>
    <property type="match status" value="1"/>
</dbReference>
<evidence type="ECO:0000256" key="1">
    <source>
        <dbReference type="PIRSR" id="PIRSR605511-1"/>
    </source>
</evidence>
<accession>A0A2P2EEB8</accession>
<protein>
    <submittedName>
        <fullName evidence="4">Gluconolactonase</fullName>
        <ecNumber evidence="4">3.1.1.17</ecNumber>
    </submittedName>
</protein>
<keyword evidence="2" id="KW-0862">Zinc</keyword>
<keyword evidence="2" id="KW-0479">Metal-binding</keyword>
<dbReference type="GO" id="GO:0046872">
    <property type="term" value="F:metal ion binding"/>
    <property type="evidence" value="ECO:0007669"/>
    <property type="project" value="UniProtKB-KW"/>
</dbReference>
<evidence type="ECO:0000313" key="4">
    <source>
        <dbReference type="EMBL" id="GBF59402.1"/>
    </source>
</evidence>
<dbReference type="InterPro" id="IPR013658">
    <property type="entry name" value="SGL"/>
</dbReference>
<dbReference type="InterPro" id="IPR011042">
    <property type="entry name" value="6-blade_b-propeller_TolB-like"/>
</dbReference>
<sequence>MTLEILATGLQFPEGPVVFDDGSVIFVEIKSGAITRHWNGKTETIATPGGGPNGAALGPDGALYICNNGGFAWSDFGGLMVPGHEPPDYSGGRIERVDLATGKVERLFDTIDGHSLRGPNDLVFDAHGGFYFTDHGKSHHRHRDYGGLFYVTPGAESAHELDHGYTSPNGVGLSPDGNTIYMADTMEGRLYAFDVAGPGKITPATPFRAGRVVGRVDQWTLFDSLAVEADGTVAIATLINPGITRMDPATGAHSLVPTDDLMTTNIAFGGPDMRDAYITLSSTGRLAKMRWDRPGLRLNYQG</sequence>
<dbReference type="EC" id="3.1.1.17" evidence="4"/>
<keyword evidence="5" id="KW-1185">Reference proteome</keyword>
<comment type="cofactor">
    <cofactor evidence="2">
        <name>Zn(2+)</name>
        <dbReference type="ChEBI" id="CHEBI:29105"/>
    </cofactor>
    <text evidence="2">Binds 1 divalent metal cation per subunit.</text>
</comment>
<feature type="binding site" evidence="2">
    <location>
        <position position="120"/>
    </location>
    <ligand>
        <name>substrate</name>
    </ligand>
</feature>